<organism evidence="6 7">
    <name type="scientific">Tepidibacter hydrothermalis</name>
    <dbReference type="NCBI Taxonomy" id="3036126"/>
    <lineage>
        <taxon>Bacteria</taxon>
        <taxon>Bacillati</taxon>
        <taxon>Bacillota</taxon>
        <taxon>Clostridia</taxon>
        <taxon>Peptostreptococcales</taxon>
        <taxon>Peptostreptococcaceae</taxon>
        <taxon>Tepidibacter</taxon>
    </lineage>
</organism>
<dbReference type="EMBL" id="CP120733">
    <property type="protein sequence ID" value="WFD10065.1"/>
    <property type="molecule type" value="Genomic_DNA"/>
</dbReference>
<accession>A0ABY8EGT7</accession>
<dbReference type="GO" id="GO:0016787">
    <property type="term" value="F:hydrolase activity"/>
    <property type="evidence" value="ECO:0007669"/>
    <property type="project" value="UniProtKB-KW"/>
</dbReference>
<reference evidence="6 7" key="1">
    <citation type="submission" date="2023-03" db="EMBL/GenBank/DDBJ databases">
        <title>Complete genome sequence of Tepidibacter sp. SWIR-1, isolated from a deep-sea hydrothermal vent.</title>
        <authorList>
            <person name="Li X."/>
        </authorList>
    </citation>
    <scope>NUCLEOTIDE SEQUENCE [LARGE SCALE GENOMIC DNA]</scope>
    <source>
        <strain evidence="6 7">SWIR-1</strain>
    </source>
</reference>
<dbReference type="PANTHER" id="PTHR40079:SF4">
    <property type="entry name" value="GH26 DOMAIN-CONTAINING PROTEIN-RELATED"/>
    <property type="match status" value="1"/>
</dbReference>
<sequence>MRKLSLYAIIFIFVFSINIKTTYAVDYGRENAVNILNGQVSDTNQFNEGDDFHQVVKINEYTNEYINYPKGYSIQFANYMKLDTSESLYKTSFTDGNSIMDIYYDKVNFNVYTNYSNKFLSNRLYHNLESDKRVNINGNSVRIIKWSRKKLDRLDKDYNYYASAEIKKSNNEVYTVILKSQQPIEYVESLIQTMKFFDPKGTAKINKMYDNKHKNWNDETKEFYKNYLTSPDKVTFGIFEPTAPTDMNYLHTLEERLGYDFSVLVKYQSLDSKIDIEELQRAYDDKKIVELTLQTSKADLTLPVNKNISYDILDGEYDHWLKNYAKKIKKFDKPVLFRLNNEMNGDWCTYSSYYYSKDTLIFNELWKYIYKIFEDEGADNVIWVWNPNDKSFPNFSWNHYLNYYPGDEYVDVIGLTGYNTGNYYKGEVWREFDSIYTPVYEEYTKLFKQPFMITEFGSNDVGGDKINWVNNMFDTIHNYPRIKIAIWWNGIDWDSNGNPARTYRLDTNEDLMNSFENGFQKIK</sequence>
<dbReference type="InterPro" id="IPR000805">
    <property type="entry name" value="Glyco_hydro_26"/>
</dbReference>
<evidence type="ECO:0000256" key="2">
    <source>
        <dbReference type="ARBA" id="ARBA00022801"/>
    </source>
</evidence>
<keyword evidence="3 4" id="KW-0326">Glycosidase</keyword>
<comment type="similarity">
    <text evidence="1 4">Belongs to the glycosyl hydrolase 26 family.</text>
</comment>
<evidence type="ECO:0000313" key="6">
    <source>
        <dbReference type="EMBL" id="WFD10065.1"/>
    </source>
</evidence>
<feature type="domain" description="GH26" evidence="5">
    <location>
        <begin position="218"/>
        <end position="515"/>
    </location>
</feature>
<evidence type="ECO:0000256" key="4">
    <source>
        <dbReference type="PROSITE-ProRule" id="PRU01100"/>
    </source>
</evidence>
<dbReference type="RefSeq" id="WP_277732042.1">
    <property type="nucleotide sequence ID" value="NZ_CP120733.1"/>
</dbReference>
<dbReference type="InterPro" id="IPR017853">
    <property type="entry name" value="GH"/>
</dbReference>
<name>A0ABY8EGT7_9FIRM</name>
<dbReference type="SUPFAM" id="SSF51445">
    <property type="entry name" value="(Trans)glycosidases"/>
    <property type="match status" value="1"/>
</dbReference>
<protein>
    <submittedName>
        <fullName evidence="6">Glycosyl hydrolase</fullName>
    </submittedName>
</protein>
<gene>
    <name evidence="6" type="ORF">P4S50_17065</name>
</gene>
<keyword evidence="2 4" id="KW-0378">Hydrolase</keyword>
<dbReference type="PANTHER" id="PTHR40079">
    <property type="entry name" value="MANNAN ENDO-1,4-BETA-MANNOSIDASE E-RELATED"/>
    <property type="match status" value="1"/>
</dbReference>
<feature type="active site" description="Proton donor" evidence="4">
    <location>
        <position position="342"/>
    </location>
</feature>
<evidence type="ECO:0000259" key="5">
    <source>
        <dbReference type="PROSITE" id="PS51764"/>
    </source>
</evidence>
<dbReference type="PROSITE" id="PS51764">
    <property type="entry name" value="GH26"/>
    <property type="match status" value="1"/>
</dbReference>
<evidence type="ECO:0000313" key="7">
    <source>
        <dbReference type="Proteomes" id="UP001222800"/>
    </source>
</evidence>
<dbReference type="Proteomes" id="UP001222800">
    <property type="component" value="Chromosome"/>
</dbReference>
<feature type="active site" description="Nucleophile" evidence="4">
    <location>
        <position position="455"/>
    </location>
</feature>
<dbReference type="Pfam" id="PF02156">
    <property type="entry name" value="Glyco_hydro_26"/>
    <property type="match status" value="1"/>
</dbReference>
<proteinExistence type="inferred from homology"/>
<evidence type="ECO:0000256" key="1">
    <source>
        <dbReference type="ARBA" id="ARBA00007754"/>
    </source>
</evidence>
<dbReference type="Gene3D" id="3.20.20.80">
    <property type="entry name" value="Glycosidases"/>
    <property type="match status" value="1"/>
</dbReference>
<keyword evidence="7" id="KW-1185">Reference proteome</keyword>
<evidence type="ECO:0000256" key="3">
    <source>
        <dbReference type="ARBA" id="ARBA00023295"/>
    </source>
</evidence>
<dbReference type="InterPro" id="IPR022790">
    <property type="entry name" value="GH26_dom"/>
</dbReference>